<accession>G4TXT2</accession>
<name>G4TXT2_SERID</name>
<dbReference type="SUPFAM" id="SSF52540">
    <property type="entry name" value="P-loop containing nucleoside triphosphate hydrolases"/>
    <property type="match status" value="1"/>
</dbReference>
<reference evidence="1 2" key="1">
    <citation type="journal article" date="2011" name="PLoS Pathog.">
        <title>Endophytic Life Strategies Decoded by Genome and Transcriptome Analyses of the Mutualistic Root Symbiont Piriformospora indica.</title>
        <authorList>
            <person name="Zuccaro A."/>
            <person name="Lahrmann U."/>
            <person name="Guldener U."/>
            <person name="Langen G."/>
            <person name="Pfiffi S."/>
            <person name="Biedenkopf D."/>
            <person name="Wong P."/>
            <person name="Samans B."/>
            <person name="Grimm C."/>
            <person name="Basiewicz M."/>
            <person name="Murat C."/>
            <person name="Martin F."/>
            <person name="Kogel K.H."/>
        </authorList>
    </citation>
    <scope>NUCLEOTIDE SEQUENCE [LARGE SCALE GENOMIC DNA]</scope>
    <source>
        <strain evidence="1 2">DSM 11827</strain>
    </source>
</reference>
<dbReference type="OrthoDB" id="6500128at2759"/>
<protein>
    <submittedName>
        <fullName evidence="1">Uncharacterized protein</fullName>
    </submittedName>
</protein>
<dbReference type="Gene3D" id="3.40.50.300">
    <property type="entry name" value="P-loop containing nucleotide triphosphate hydrolases"/>
    <property type="match status" value="1"/>
</dbReference>
<organism evidence="1 2">
    <name type="scientific">Serendipita indica (strain DSM 11827)</name>
    <name type="common">Root endophyte fungus</name>
    <name type="synonym">Piriformospora indica</name>
    <dbReference type="NCBI Taxonomy" id="1109443"/>
    <lineage>
        <taxon>Eukaryota</taxon>
        <taxon>Fungi</taxon>
        <taxon>Dikarya</taxon>
        <taxon>Basidiomycota</taxon>
        <taxon>Agaricomycotina</taxon>
        <taxon>Agaricomycetes</taxon>
        <taxon>Sebacinales</taxon>
        <taxon>Serendipitaceae</taxon>
        <taxon>Serendipita</taxon>
    </lineage>
</organism>
<dbReference type="Proteomes" id="UP000007148">
    <property type="component" value="Unassembled WGS sequence"/>
</dbReference>
<dbReference type="InParanoid" id="G4TXT2"/>
<comment type="caution">
    <text evidence="1">The sequence shown here is derived from an EMBL/GenBank/DDBJ whole genome shotgun (WGS) entry which is preliminary data.</text>
</comment>
<dbReference type="EMBL" id="CAFZ01000616">
    <property type="protein sequence ID" value="CCA76125.1"/>
    <property type="molecule type" value="Genomic_DNA"/>
</dbReference>
<sequence>MASTPLDMPFLASLTATELSAVGLVWFNILRSEFADSTILTIAHRIRTIIDYDKVMVLDKGRIVEFDKPATPLADKKS</sequence>
<dbReference type="STRING" id="1109443.G4TXT2"/>
<gene>
    <name evidence="1" type="ORF">PIIN_10125</name>
</gene>
<dbReference type="InterPro" id="IPR027417">
    <property type="entry name" value="P-loop_NTPase"/>
</dbReference>
<dbReference type="eggNOG" id="KOG0054">
    <property type="taxonomic scope" value="Eukaryota"/>
</dbReference>
<keyword evidence="2" id="KW-1185">Reference proteome</keyword>
<proteinExistence type="predicted"/>
<dbReference type="AlphaFoldDB" id="G4TXT2"/>
<dbReference type="HOGENOM" id="CLU_2622908_0_0_1"/>
<evidence type="ECO:0000313" key="1">
    <source>
        <dbReference type="EMBL" id="CCA76125.1"/>
    </source>
</evidence>
<evidence type="ECO:0000313" key="2">
    <source>
        <dbReference type="Proteomes" id="UP000007148"/>
    </source>
</evidence>